<feature type="transmembrane region" description="Helical" evidence="6">
    <location>
        <begin position="174"/>
        <end position="199"/>
    </location>
</feature>
<evidence type="ECO:0000256" key="5">
    <source>
        <dbReference type="ARBA" id="ARBA00023136"/>
    </source>
</evidence>
<comment type="caution">
    <text evidence="7">The sequence shown here is derived from an EMBL/GenBank/DDBJ whole genome shotgun (WGS) entry which is preliminary data.</text>
</comment>
<evidence type="ECO:0000256" key="1">
    <source>
        <dbReference type="ARBA" id="ARBA00004651"/>
    </source>
</evidence>
<evidence type="ECO:0000313" key="7">
    <source>
        <dbReference type="EMBL" id="NJC26655.1"/>
    </source>
</evidence>
<feature type="transmembrane region" description="Helical" evidence="6">
    <location>
        <begin position="399"/>
        <end position="418"/>
    </location>
</feature>
<proteinExistence type="predicted"/>
<accession>A0ABX0XBL8</accession>
<protein>
    <submittedName>
        <fullName evidence="7">O-antigen/teichoic acid export membrane protein</fullName>
    </submittedName>
</protein>
<name>A0ABX0XBL8_9BACT</name>
<dbReference type="Proteomes" id="UP000770785">
    <property type="component" value="Unassembled WGS sequence"/>
</dbReference>
<evidence type="ECO:0000313" key="8">
    <source>
        <dbReference type="Proteomes" id="UP000770785"/>
    </source>
</evidence>
<gene>
    <name evidence="7" type="ORF">GGR27_002165</name>
</gene>
<feature type="transmembrane region" description="Helical" evidence="6">
    <location>
        <begin position="263"/>
        <end position="287"/>
    </location>
</feature>
<dbReference type="RefSeq" id="WP_168037422.1">
    <property type="nucleotide sequence ID" value="NZ_JAATJH010000003.1"/>
</dbReference>
<keyword evidence="4 6" id="KW-1133">Transmembrane helix</keyword>
<feature type="transmembrane region" description="Helical" evidence="6">
    <location>
        <begin position="376"/>
        <end position="393"/>
    </location>
</feature>
<evidence type="ECO:0000256" key="2">
    <source>
        <dbReference type="ARBA" id="ARBA00022475"/>
    </source>
</evidence>
<feature type="transmembrane region" description="Helical" evidence="6">
    <location>
        <begin position="308"/>
        <end position="334"/>
    </location>
</feature>
<comment type="subcellular location">
    <subcellularLocation>
        <location evidence="1">Cell membrane</location>
        <topology evidence="1">Multi-pass membrane protein</topology>
    </subcellularLocation>
</comment>
<keyword evidence="2" id="KW-1003">Cell membrane</keyword>
<evidence type="ECO:0000256" key="3">
    <source>
        <dbReference type="ARBA" id="ARBA00022692"/>
    </source>
</evidence>
<evidence type="ECO:0000256" key="4">
    <source>
        <dbReference type="ARBA" id="ARBA00022989"/>
    </source>
</evidence>
<keyword evidence="5 6" id="KW-0472">Membrane</keyword>
<organism evidence="7 8">
    <name type="scientific">Neolewinella antarctica</name>
    <dbReference type="NCBI Taxonomy" id="442734"/>
    <lineage>
        <taxon>Bacteria</taxon>
        <taxon>Pseudomonadati</taxon>
        <taxon>Bacteroidota</taxon>
        <taxon>Saprospiria</taxon>
        <taxon>Saprospirales</taxon>
        <taxon>Lewinellaceae</taxon>
        <taxon>Neolewinella</taxon>
    </lineage>
</organism>
<evidence type="ECO:0000256" key="6">
    <source>
        <dbReference type="SAM" id="Phobius"/>
    </source>
</evidence>
<sequence length="436" mass="47949">MNNLLNKFGEKAPMLAKWGKLLTITGGAQVAIQGIGFVSGILILRFLSVEEYAYYTLLNSMLGTMTNLADGGISTGVMSESGKCWRDREKLGRVLATGMKLRKQFAIASLLVSLPILYYLLQDKGLPWWQSLLMILSVGPAFWAALSGSLLSVVPKLHQDIDDLLKINVSINVVRLLVTIPAILIFPLSGVAILGSGVGQVFGNFKLRKLSAEKADWDSPSDPEARKAILNTVKRILPGTLYYCISGQIVVWLVAIFSTTESLAQIGALSRLVMVLTLVKMVANMLILPRYARLPDVKRLVVPRFYQVMLILVTICSSIVLFAGFFPNVCLWILGKNYADLEYELVLMITSGCLSMLSGMAYHLTSSRGIIPNPYAIIASTIAIQVITLAFIVDFTTLAGVISFSIISSAGNLIYRLIHFIYYTEFKKDWSATIDN</sequence>
<dbReference type="PANTHER" id="PTHR30250">
    <property type="entry name" value="PST FAMILY PREDICTED COLANIC ACID TRANSPORTER"/>
    <property type="match status" value="1"/>
</dbReference>
<feature type="transmembrane region" description="Helical" evidence="6">
    <location>
        <begin position="104"/>
        <end position="121"/>
    </location>
</feature>
<feature type="transmembrane region" description="Helical" evidence="6">
    <location>
        <begin position="236"/>
        <end position="257"/>
    </location>
</feature>
<dbReference type="PANTHER" id="PTHR30250:SF11">
    <property type="entry name" value="O-ANTIGEN TRANSPORTER-RELATED"/>
    <property type="match status" value="1"/>
</dbReference>
<feature type="transmembrane region" description="Helical" evidence="6">
    <location>
        <begin position="346"/>
        <end position="364"/>
    </location>
</feature>
<dbReference type="InterPro" id="IPR050833">
    <property type="entry name" value="Poly_Biosynth_Transport"/>
</dbReference>
<reference evidence="7 8" key="1">
    <citation type="submission" date="2020-03" db="EMBL/GenBank/DDBJ databases">
        <title>Genomic Encyclopedia of Type Strains, Phase IV (KMG-IV): sequencing the most valuable type-strain genomes for metagenomic binning, comparative biology and taxonomic classification.</title>
        <authorList>
            <person name="Goeker M."/>
        </authorList>
    </citation>
    <scope>NUCLEOTIDE SEQUENCE [LARGE SCALE GENOMIC DNA]</scope>
    <source>
        <strain evidence="7 8">DSM 105096</strain>
    </source>
</reference>
<keyword evidence="8" id="KW-1185">Reference proteome</keyword>
<keyword evidence="3 6" id="KW-0812">Transmembrane</keyword>
<feature type="transmembrane region" description="Helical" evidence="6">
    <location>
        <begin position="21"/>
        <end position="47"/>
    </location>
</feature>
<feature type="transmembrane region" description="Helical" evidence="6">
    <location>
        <begin position="133"/>
        <end position="154"/>
    </location>
</feature>
<dbReference type="EMBL" id="JAATJH010000003">
    <property type="protein sequence ID" value="NJC26655.1"/>
    <property type="molecule type" value="Genomic_DNA"/>
</dbReference>